<feature type="domain" description="RNA polymerase sigma factor 70 region 4 type 2" evidence="6">
    <location>
        <begin position="128"/>
        <end position="179"/>
    </location>
</feature>
<evidence type="ECO:0000256" key="3">
    <source>
        <dbReference type="ARBA" id="ARBA00023082"/>
    </source>
</evidence>
<dbReference type="AlphaFoldDB" id="A0A0F9B4F2"/>
<sequence length="212" mass="24913">MTDSKENKLELEFQAIYETYQSKIHYYLSKMVGEVEAKDLTQEVFIKVLQSLDGFKGKSQLSTWIFRIATNIALDKFRNLSSHRKSQEFSYEEMLEGGDSLLEDENGWIREKPISTDQQLIKKEMNACVRDFIDNLPEDYRAVVILSEIEELKNQEVAEILGITLDNVKIRLYRARAKLNKVLETHCRFYRNEQNVLACDLKNAYKHFREAE</sequence>
<dbReference type="GO" id="GO:0016987">
    <property type="term" value="F:sigma factor activity"/>
    <property type="evidence" value="ECO:0007669"/>
    <property type="project" value="UniProtKB-KW"/>
</dbReference>
<feature type="domain" description="RNA polymerase sigma-70 region 2" evidence="5">
    <location>
        <begin position="16"/>
        <end position="80"/>
    </location>
</feature>
<dbReference type="Gene3D" id="1.10.10.10">
    <property type="entry name" value="Winged helix-like DNA-binding domain superfamily/Winged helix DNA-binding domain"/>
    <property type="match status" value="1"/>
</dbReference>
<dbReference type="InterPro" id="IPR036388">
    <property type="entry name" value="WH-like_DNA-bd_sf"/>
</dbReference>
<accession>A0A0F9B4F2</accession>
<dbReference type="InterPro" id="IPR013324">
    <property type="entry name" value="RNA_pol_sigma_r3/r4-like"/>
</dbReference>
<dbReference type="CDD" id="cd06171">
    <property type="entry name" value="Sigma70_r4"/>
    <property type="match status" value="1"/>
</dbReference>
<dbReference type="Pfam" id="PF04542">
    <property type="entry name" value="Sigma70_r2"/>
    <property type="match status" value="1"/>
</dbReference>
<dbReference type="GO" id="GO:0003677">
    <property type="term" value="F:DNA binding"/>
    <property type="evidence" value="ECO:0007669"/>
    <property type="project" value="InterPro"/>
</dbReference>
<dbReference type="InterPro" id="IPR014284">
    <property type="entry name" value="RNA_pol_sigma-70_dom"/>
</dbReference>
<dbReference type="InterPro" id="IPR039425">
    <property type="entry name" value="RNA_pol_sigma-70-like"/>
</dbReference>
<comment type="caution">
    <text evidence="7">The sequence shown here is derived from an EMBL/GenBank/DDBJ whole genome shotgun (WGS) entry which is preliminary data.</text>
</comment>
<dbReference type="InterPro" id="IPR007627">
    <property type="entry name" value="RNA_pol_sigma70_r2"/>
</dbReference>
<evidence type="ECO:0000313" key="7">
    <source>
        <dbReference type="EMBL" id="KKK79446.1"/>
    </source>
</evidence>
<evidence type="ECO:0008006" key="8">
    <source>
        <dbReference type="Google" id="ProtNLM"/>
    </source>
</evidence>
<proteinExistence type="inferred from homology"/>
<dbReference type="EMBL" id="LAZR01054022">
    <property type="protein sequence ID" value="KKK79446.1"/>
    <property type="molecule type" value="Genomic_DNA"/>
</dbReference>
<evidence type="ECO:0000256" key="4">
    <source>
        <dbReference type="ARBA" id="ARBA00023163"/>
    </source>
</evidence>
<dbReference type="Pfam" id="PF08281">
    <property type="entry name" value="Sigma70_r4_2"/>
    <property type="match status" value="1"/>
</dbReference>
<evidence type="ECO:0000256" key="2">
    <source>
        <dbReference type="ARBA" id="ARBA00023015"/>
    </source>
</evidence>
<reference evidence="7" key="1">
    <citation type="journal article" date="2015" name="Nature">
        <title>Complex archaea that bridge the gap between prokaryotes and eukaryotes.</title>
        <authorList>
            <person name="Spang A."/>
            <person name="Saw J.H."/>
            <person name="Jorgensen S.L."/>
            <person name="Zaremba-Niedzwiedzka K."/>
            <person name="Martijn J."/>
            <person name="Lind A.E."/>
            <person name="van Eijk R."/>
            <person name="Schleper C."/>
            <person name="Guy L."/>
            <person name="Ettema T.J."/>
        </authorList>
    </citation>
    <scope>NUCLEOTIDE SEQUENCE</scope>
</reference>
<dbReference type="NCBIfam" id="TIGR02937">
    <property type="entry name" value="sigma70-ECF"/>
    <property type="match status" value="1"/>
</dbReference>
<dbReference type="Gene3D" id="1.10.1740.10">
    <property type="match status" value="1"/>
</dbReference>
<protein>
    <recommendedName>
        <fullName evidence="8">HTH luxR-type domain-containing protein</fullName>
    </recommendedName>
</protein>
<keyword evidence="4" id="KW-0804">Transcription</keyword>
<evidence type="ECO:0000259" key="6">
    <source>
        <dbReference type="Pfam" id="PF08281"/>
    </source>
</evidence>
<keyword evidence="3" id="KW-0731">Sigma factor</keyword>
<comment type="similarity">
    <text evidence="1">Belongs to the sigma-70 factor family. ECF subfamily.</text>
</comment>
<keyword evidence="2" id="KW-0805">Transcription regulation</keyword>
<evidence type="ECO:0000256" key="1">
    <source>
        <dbReference type="ARBA" id="ARBA00010641"/>
    </source>
</evidence>
<name>A0A0F9B4F2_9ZZZZ</name>
<evidence type="ECO:0000259" key="5">
    <source>
        <dbReference type="Pfam" id="PF04542"/>
    </source>
</evidence>
<dbReference type="GO" id="GO:0006352">
    <property type="term" value="P:DNA-templated transcription initiation"/>
    <property type="evidence" value="ECO:0007669"/>
    <property type="project" value="InterPro"/>
</dbReference>
<gene>
    <name evidence="7" type="ORF">LCGC14_2833420</name>
</gene>
<dbReference type="SUPFAM" id="SSF88946">
    <property type="entry name" value="Sigma2 domain of RNA polymerase sigma factors"/>
    <property type="match status" value="1"/>
</dbReference>
<dbReference type="InterPro" id="IPR013325">
    <property type="entry name" value="RNA_pol_sigma_r2"/>
</dbReference>
<dbReference type="InterPro" id="IPR013249">
    <property type="entry name" value="RNA_pol_sigma70_r4_t2"/>
</dbReference>
<dbReference type="PANTHER" id="PTHR43133">
    <property type="entry name" value="RNA POLYMERASE ECF-TYPE SIGMA FACTO"/>
    <property type="match status" value="1"/>
</dbReference>
<dbReference type="SUPFAM" id="SSF88659">
    <property type="entry name" value="Sigma3 and sigma4 domains of RNA polymerase sigma factors"/>
    <property type="match status" value="1"/>
</dbReference>
<organism evidence="7">
    <name type="scientific">marine sediment metagenome</name>
    <dbReference type="NCBI Taxonomy" id="412755"/>
    <lineage>
        <taxon>unclassified sequences</taxon>
        <taxon>metagenomes</taxon>
        <taxon>ecological metagenomes</taxon>
    </lineage>
</organism>
<dbReference type="PANTHER" id="PTHR43133:SF51">
    <property type="entry name" value="RNA POLYMERASE SIGMA FACTOR"/>
    <property type="match status" value="1"/>
</dbReference>